<keyword evidence="6" id="KW-0675">Receptor</keyword>
<dbReference type="Pfam" id="PF00001">
    <property type="entry name" value="7tm_1"/>
    <property type="match status" value="1"/>
</dbReference>
<keyword evidence="5 8" id="KW-0472">Membrane</keyword>
<keyword evidence="4" id="KW-0297">G-protein coupled receptor</keyword>
<sequence>MAALESNPSWIECVSTNSSTLVVNGTLTVDDGGRVNHGRWLMIVVAIGLLANFAFLLVVARCESMRNVTNVYLANLAIADIIVLIVCAIPLVSDTSPFSTKISGCVFLVFATTPYYSSMSIVSLVAWGRFCAICKPIKHRATSSVKQSMRLVAAAWLSSLVYCVVVYLERIITSEKCEVYGVTSPNNPLIESCNKTHGFNPSPSLSDVFKVLPFVLCLSMNCWLYARIVKTLRNRFVHRMNRPNQQVPEWIRKIHQSRVRITRMLALNSFIFLLCNTPRCVTTISGYIHDTLGEPRWDADQKVQMFSSMLLLVNSSINPLIYNLTNKQYRQAFRQVFLPSCRSASRPSQTTPTVFHLQISSD</sequence>
<evidence type="ECO:0000313" key="10">
    <source>
        <dbReference type="EnsemblMetazoa" id="XP_038078742.1"/>
    </source>
</evidence>
<evidence type="ECO:0000256" key="7">
    <source>
        <dbReference type="ARBA" id="ARBA00023224"/>
    </source>
</evidence>
<dbReference type="Proteomes" id="UP000887568">
    <property type="component" value="Unplaced"/>
</dbReference>
<evidence type="ECO:0000256" key="3">
    <source>
        <dbReference type="ARBA" id="ARBA00022989"/>
    </source>
</evidence>
<evidence type="ECO:0000256" key="4">
    <source>
        <dbReference type="ARBA" id="ARBA00023040"/>
    </source>
</evidence>
<dbReference type="PROSITE" id="PS50262">
    <property type="entry name" value="G_PROTEIN_RECEP_F1_2"/>
    <property type="match status" value="1"/>
</dbReference>
<feature type="transmembrane region" description="Helical" evidence="8">
    <location>
        <begin position="40"/>
        <end position="60"/>
    </location>
</feature>
<dbReference type="InterPro" id="IPR000276">
    <property type="entry name" value="GPCR_Rhodpsn"/>
</dbReference>
<dbReference type="SMART" id="SM01381">
    <property type="entry name" value="7TM_GPCR_Srsx"/>
    <property type="match status" value="1"/>
</dbReference>
<dbReference type="CDD" id="cd00637">
    <property type="entry name" value="7tm_classA_rhodopsin-like"/>
    <property type="match status" value="1"/>
</dbReference>
<dbReference type="OMA" id="CSGSECW"/>
<dbReference type="OrthoDB" id="5962705at2759"/>
<evidence type="ECO:0000259" key="9">
    <source>
        <dbReference type="PROSITE" id="PS50262"/>
    </source>
</evidence>
<evidence type="ECO:0000256" key="6">
    <source>
        <dbReference type="ARBA" id="ARBA00023170"/>
    </source>
</evidence>
<keyword evidence="2 8" id="KW-0812">Transmembrane</keyword>
<feature type="transmembrane region" description="Helical" evidence="8">
    <location>
        <begin position="308"/>
        <end position="325"/>
    </location>
</feature>
<dbReference type="SUPFAM" id="SSF81321">
    <property type="entry name" value="Family A G protein-coupled receptor-like"/>
    <property type="match status" value="1"/>
</dbReference>
<keyword evidence="3 8" id="KW-1133">Transmembrane helix</keyword>
<dbReference type="EnsemblMetazoa" id="XM_038222814.1">
    <property type="protein sequence ID" value="XP_038078742.1"/>
    <property type="gene ID" value="LOC119746049"/>
</dbReference>
<feature type="transmembrane region" description="Helical" evidence="8">
    <location>
        <begin position="105"/>
        <end position="127"/>
    </location>
</feature>
<evidence type="ECO:0000256" key="5">
    <source>
        <dbReference type="ARBA" id="ARBA00023136"/>
    </source>
</evidence>
<dbReference type="PRINTS" id="PR00237">
    <property type="entry name" value="GPCRRHODOPSN"/>
</dbReference>
<dbReference type="RefSeq" id="XP_038078742.1">
    <property type="nucleotide sequence ID" value="XM_038222814.1"/>
</dbReference>
<feature type="transmembrane region" description="Helical" evidence="8">
    <location>
        <begin position="148"/>
        <end position="168"/>
    </location>
</feature>
<feature type="transmembrane region" description="Helical" evidence="8">
    <location>
        <begin position="265"/>
        <end position="288"/>
    </location>
</feature>
<name>A0A914BT85_PATMI</name>
<comment type="subcellular location">
    <subcellularLocation>
        <location evidence="1">Membrane</location>
        <topology evidence="1">Multi-pass membrane protein</topology>
    </subcellularLocation>
</comment>
<dbReference type="GO" id="GO:0004930">
    <property type="term" value="F:G protein-coupled receptor activity"/>
    <property type="evidence" value="ECO:0007669"/>
    <property type="project" value="UniProtKB-KW"/>
</dbReference>
<proteinExistence type="predicted"/>
<feature type="transmembrane region" description="Helical" evidence="8">
    <location>
        <begin position="208"/>
        <end position="226"/>
    </location>
</feature>
<keyword evidence="11" id="KW-1185">Reference proteome</keyword>
<evidence type="ECO:0000256" key="8">
    <source>
        <dbReference type="SAM" id="Phobius"/>
    </source>
</evidence>
<accession>A0A914BT85</accession>
<dbReference type="PANTHER" id="PTHR24243:SF208">
    <property type="entry name" value="PYROKININ-1 RECEPTOR"/>
    <property type="match status" value="1"/>
</dbReference>
<dbReference type="GeneID" id="119746049"/>
<dbReference type="PANTHER" id="PTHR24243">
    <property type="entry name" value="G-PROTEIN COUPLED RECEPTOR"/>
    <property type="match status" value="1"/>
</dbReference>
<dbReference type="InterPro" id="IPR017452">
    <property type="entry name" value="GPCR_Rhodpsn_7TM"/>
</dbReference>
<keyword evidence="7" id="KW-0807">Transducer</keyword>
<feature type="transmembrane region" description="Helical" evidence="8">
    <location>
        <begin position="72"/>
        <end position="93"/>
    </location>
</feature>
<evidence type="ECO:0000256" key="1">
    <source>
        <dbReference type="ARBA" id="ARBA00004141"/>
    </source>
</evidence>
<evidence type="ECO:0000256" key="2">
    <source>
        <dbReference type="ARBA" id="ARBA00022692"/>
    </source>
</evidence>
<evidence type="ECO:0000313" key="11">
    <source>
        <dbReference type="Proteomes" id="UP000887568"/>
    </source>
</evidence>
<dbReference type="GO" id="GO:0005886">
    <property type="term" value="C:plasma membrane"/>
    <property type="evidence" value="ECO:0007669"/>
    <property type="project" value="TreeGrafter"/>
</dbReference>
<organism evidence="10 11">
    <name type="scientific">Patiria miniata</name>
    <name type="common">Bat star</name>
    <name type="synonym">Asterina miniata</name>
    <dbReference type="NCBI Taxonomy" id="46514"/>
    <lineage>
        <taxon>Eukaryota</taxon>
        <taxon>Metazoa</taxon>
        <taxon>Echinodermata</taxon>
        <taxon>Eleutherozoa</taxon>
        <taxon>Asterozoa</taxon>
        <taxon>Asteroidea</taxon>
        <taxon>Valvatacea</taxon>
        <taxon>Valvatida</taxon>
        <taxon>Asterinidae</taxon>
        <taxon>Patiria</taxon>
    </lineage>
</organism>
<dbReference type="Gene3D" id="1.20.1070.10">
    <property type="entry name" value="Rhodopsin 7-helix transmembrane proteins"/>
    <property type="match status" value="1"/>
</dbReference>
<protein>
    <recommendedName>
        <fullName evidence="9">G-protein coupled receptors family 1 profile domain-containing protein</fullName>
    </recommendedName>
</protein>
<dbReference type="AlphaFoldDB" id="A0A914BT85"/>
<reference evidence="10" key="1">
    <citation type="submission" date="2022-11" db="UniProtKB">
        <authorList>
            <consortium name="EnsemblMetazoa"/>
        </authorList>
    </citation>
    <scope>IDENTIFICATION</scope>
</reference>
<feature type="domain" description="G-protein coupled receptors family 1 profile" evidence="9">
    <location>
        <begin position="51"/>
        <end position="322"/>
    </location>
</feature>